<comment type="caution">
    <text evidence="2">The sequence shown here is derived from an EMBL/GenBank/DDBJ whole genome shotgun (WGS) entry which is preliminary data.</text>
</comment>
<sequence>MNTKSNNELRQHEAKRQAAHKKQKNSLRKREKSRISWRRVVSIHEVEIAREEQLHLNIVERINHRVLCSPTMAVA</sequence>
<feature type="compositionally biased region" description="Basic and acidic residues" evidence="1">
    <location>
        <begin position="7"/>
        <end position="16"/>
    </location>
</feature>
<name>A0A8X6QZY8_NEPPI</name>
<reference evidence="2" key="1">
    <citation type="submission" date="2020-08" db="EMBL/GenBank/DDBJ databases">
        <title>Multicomponent nature underlies the extraordinary mechanical properties of spider dragline silk.</title>
        <authorList>
            <person name="Kono N."/>
            <person name="Nakamura H."/>
            <person name="Mori M."/>
            <person name="Yoshida Y."/>
            <person name="Ohtoshi R."/>
            <person name="Malay A.D."/>
            <person name="Moran D.A.P."/>
            <person name="Tomita M."/>
            <person name="Numata K."/>
            <person name="Arakawa K."/>
        </authorList>
    </citation>
    <scope>NUCLEOTIDE SEQUENCE</scope>
</reference>
<keyword evidence="3" id="KW-1185">Reference proteome</keyword>
<gene>
    <name evidence="2" type="ORF">NPIL_34211</name>
</gene>
<dbReference type="Proteomes" id="UP000887013">
    <property type="component" value="Unassembled WGS sequence"/>
</dbReference>
<accession>A0A8X6QZY8</accession>
<feature type="compositionally biased region" description="Basic residues" evidence="1">
    <location>
        <begin position="17"/>
        <end position="34"/>
    </location>
</feature>
<protein>
    <submittedName>
        <fullName evidence="2">Uncharacterized protein</fullName>
    </submittedName>
</protein>
<organism evidence="2 3">
    <name type="scientific">Nephila pilipes</name>
    <name type="common">Giant wood spider</name>
    <name type="synonym">Nephila maculata</name>
    <dbReference type="NCBI Taxonomy" id="299642"/>
    <lineage>
        <taxon>Eukaryota</taxon>
        <taxon>Metazoa</taxon>
        <taxon>Ecdysozoa</taxon>
        <taxon>Arthropoda</taxon>
        <taxon>Chelicerata</taxon>
        <taxon>Arachnida</taxon>
        <taxon>Araneae</taxon>
        <taxon>Araneomorphae</taxon>
        <taxon>Entelegynae</taxon>
        <taxon>Araneoidea</taxon>
        <taxon>Nephilidae</taxon>
        <taxon>Nephila</taxon>
    </lineage>
</organism>
<feature type="region of interest" description="Disordered" evidence="1">
    <location>
        <begin position="1"/>
        <end position="34"/>
    </location>
</feature>
<dbReference type="EMBL" id="BMAW01132851">
    <property type="protein sequence ID" value="GFU45642.1"/>
    <property type="molecule type" value="Genomic_DNA"/>
</dbReference>
<dbReference type="AlphaFoldDB" id="A0A8X6QZY8"/>
<proteinExistence type="predicted"/>
<evidence type="ECO:0000256" key="1">
    <source>
        <dbReference type="SAM" id="MobiDB-lite"/>
    </source>
</evidence>
<evidence type="ECO:0000313" key="3">
    <source>
        <dbReference type="Proteomes" id="UP000887013"/>
    </source>
</evidence>
<evidence type="ECO:0000313" key="2">
    <source>
        <dbReference type="EMBL" id="GFU45642.1"/>
    </source>
</evidence>